<evidence type="ECO:0000256" key="4">
    <source>
        <dbReference type="ARBA" id="ARBA00022741"/>
    </source>
</evidence>
<evidence type="ECO:0000256" key="7">
    <source>
        <dbReference type="ARBA" id="ARBA00022970"/>
    </source>
</evidence>
<dbReference type="InterPro" id="IPR003439">
    <property type="entry name" value="ABC_transporter-like_ATP-bd"/>
</dbReference>
<dbReference type="SUPFAM" id="SSF55021">
    <property type="entry name" value="ACT-like"/>
    <property type="match status" value="1"/>
</dbReference>
<dbReference type="SMART" id="SM00930">
    <property type="entry name" value="NIL"/>
    <property type="match status" value="1"/>
</dbReference>
<accession>A0A0C2W1N0</accession>
<keyword evidence="5" id="KW-0067">ATP-binding</keyword>
<proteinExistence type="inferred from homology"/>
<dbReference type="InterPro" id="IPR050086">
    <property type="entry name" value="MetN_ABC_transporter-like"/>
</dbReference>
<evidence type="ECO:0000259" key="9">
    <source>
        <dbReference type="PROSITE" id="PS50893"/>
    </source>
</evidence>
<dbReference type="EMBL" id="JXRP01000009">
    <property type="protein sequence ID" value="KIL50008.1"/>
    <property type="molecule type" value="Genomic_DNA"/>
</dbReference>
<name>A0A0C2W1N0_9BACL</name>
<evidence type="ECO:0000313" key="11">
    <source>
        <dbReference type="Proteomes" id="UP000031938"/>
    </source>
</evidence>
<dbReference type="STRING" id="889306.KP78_14760"/>
<dbReference type="PROSITE" id="PS50893">
    <property type="entry name" value="ABC_TRANSPORTER_2"/>
    <property type="match status" value="1"/>
</dbReference>
<organism evidence="10 11">
    <name type="scientific">Jeotgalibacillus soli</name>
    <dbReference type="NCBI Taxonomy" id="889306"/>
    <lineage>
        <taxon>Bacteria</taxon>
        <taxon>Bacillati</taxon>
        <taxon>Bacillota</taxon>
        <taxon>Bacilli</taxon>
        <taxon>Bacillales</taxon>
        <taxon>Caryophanaceae</taxon>
        <taxon>Jeotgalibacillus</taxon>
    </lineage>
</organism>
<dbReference type="Pfam" id="PF00005">
    <property type="entry name" value="ABC_tran"/>
    <property type="match status" value="1"/>
</dbReference>
<dbReference type="GO" id="GO:0005524">
    <property type="term" value="F:ATP binding"/>
    <property type="evidence" value="ECO:0007669"/>
    <property type="project" value="UniProtKB-KW"/>
</dbReference>
<comment type="caution">
    <text evidence="10">The sequence shown here is derived from an EMBL/GenBank/DDBJ whole genome shotgun (WGS) entry which is preliminary data.</text>
</comment>
<dbReference type="PANTHER" id="PTHR43166:SF30">
    <property type="entry name" value="METHIONINE IMPORT ATP-BINDING PROTEIN METN"/>
    <property type="match status" value="1"/>
</dbReference>
<feature type="domain" description="ABC transporter" evidence="9">
    <location>
        <begin position="2"/>
        <end position="241"/>
    </location>
</feature>
<dbReference type="Gene3D" id="3.40.50.300">
    <property type="entry name" value="P-loop containing nucleotide triphosphate hydrolases"/>
    <property type="match status" value="1"/>
</dbReference>
<keyword evidence="8" id="KW-0472">Membrane</keyword>
<evidence type="ECO:0000256" key="2">
    <source>
        <dbReference type="ARBA" id="ARBA00022448"/>
    </source>
</evidence>
<dbReference type="CDD" id="cd03258">
    <property type="entry name" value="ABC_MetN_methionine_transporter"/>
    <property type="match status" value="1"/>
</dbReference>
<dbReference type="SMART" id="SM00382">
    <property type="entry name" value="AAA"/>
    <property type="match status" value="1"/>
</dbReference>
<keyword evidence="6" id="KW-1278">Translocase</keyword>
<dbReference type="GO" id="GO:0005886">
    <property type="term" value="C:plasma membrane"/>
    <property type="evidence" value="ECO:0007669"/>
    <property type="project" value="UniProtKB-ARBA"/>
</dbReference>
<dbReference type="InterPro" id="IPR018449">
    <property type="entry name" value="NIL_domain"/>
</dbReference>
<evidence type="ECO:0000256" key="1">
    <source>
        <dbReference type="ARBA" id="ARBA00005417"/>
    </source>
</evidence>
<keyword evidence="7" id="KW-0029">Amino-acid transport</keyword>
<evidence type="ECO:0000256" key="5">
    <source>
        <dbReference type="ARBA" id="ARBA00022840"/>
    </source>
</evidence>
<dbReference type="InterPro" id="IPR003593">
    <property type="entry name" value="AAA+_ATPase"/>
</dbReference>
<dbReference type="PANTHER" id="PTHR43166">
    <property type="entry name" value="AMINO ACID IMPORT ATP-BINDING PROTEIN"/>
    <property type="match status" value="1"/>
</dbReference>
<dbReference type="SUPFAM" id="SSF52540">
    <property type="entry name" value="P-loop containing nucleoside triphosphate hydrolases"/>
    <property type="match status" value="1"/>
</dbReference>
<evidence type="ECO:0000256" key="3">
    <source>
        <dbReference type="ARBA" id="ARBA00022475"/>
    </source>
</evidence>
<sequence>MIEFQDVKKVYETKKQAFEALKGINLTVEKGDIFGVVGYSGAGKSTLIRLVNLLEQPSEGTVLVGGKDLTSLKPKELRAEKKKIGMIFQHFNLLNSKTVFDNVAMPLVLSGTPSNEIKQRVEELLEFVGLSNKAKNYPDQLSGGQKQRIGIARALATNPSILLCDEATSALDPQTTNAVLQLLKKINKEYNITILLITHEMSVIKEICNKVAVMEAGKVVEQGSVLDVFSKPQTDTAKNFVRTVIHDEVPESFLKNNEKDAPVIWKINFVGSTSGKPLLSTIAKKYEVHLNVLSANISEIQETPFGNLIIEVTGDKREIDETFQYIKDQGILVQEVVIND</sequence>
<dbReference type="Proteomes" id="UP000031938">
    <property type="component" value="Unassembled WGS sequence"/>
</dbReference>
<dbReference type="AlphaFoldDB" id="A0A0C2W1N0"/>
<evidence type="ECO:0000313" key="10">
    <source>
        <dbReference type="EMBL" id="KIL50008.1"/>
    </source>
</evidence>
<keyword evidence="3" id="KW-1003">Cell membrane</keyword>
<dbReference type="PATRIC" id="fig|889306.3.peg.1487"/>
<comment type="similarity">
    <text evidence="1">Belongs to the ABC transporter superfamily.</text>
</comment>
<keyword evidence="4" id="KW-0547">Nucleotide-binding</keyword>
<keyword evidence="11" id="KW-1185">Reference proteome</keyword>
<dbReference type="FunFam" id="3.40.50.300:FF:000056">
    <property type="entry name" value="Cell division ATP-binding protein FtsE"/>
    <property type="match status" value="1"/>
</dbReference>
<dbReference type="InterPro" id="IPR041701">
    <property type="entry name" value="MetN_ABC"/>
</dbReference>
<evidence type="ECO:0000256" key="6">
    <source>
        <dbReference type="ARBA" id="ARBA00022967"/>
    </source>
</evidence>
<reference evidence="10 11" key="1">
    <citation type="submission" date="2015-01" db="EMBL/GenBank/DDBJ databases">
        <title>Genome sequencing of Jeotgalibacillus soli.</title>
        <authorList>
            <person name="Goh K.M."/>
            <person name="Chan K.-G."/>
            <person name="Yaakop A.S."/>
            <person name="Ee R."/>
            <person name="Gan H.M."/>
            <person name="Chan C.S."/>
        </authorList>
    </citation>
    <scope>NUCLEOTIDE SEQUENCE [LARGE SCALE GENOMIC DNA]</scope>
    <source>
        <strain evidence="10 11">P9</strain>
    </source>
</reference>
<dbReference type="Gene3D" id="3.30.70.260">
    <property type="match status" value="1"/>
</dbReference>
<dbReference type="GO" id="GO:0006865">
    <property type="term" value="P:amino acid transport"/>
    <property type="evidence" value="ECO:0007669"/>
    <property type="project" value="UniProtKB-KW"/>
</dbReference>
<keyword evidence="2" id="KW-0813">Transport</keyword>
<dbReference type="GO" id="GO:0016887">
    <property type="term" value="F:ATP hydrolysis activity"/>
    <property type="evidence" value="ECO:0007669"/>
    <property type="project" value="InterPro"/>
</dbReference>
<gene>
    <name evidence="10" type="ORF">KP78_14760</name>
</gene>
<protein>
    <recommendedName>
        <fullName evidence="9">ABC transporter domain-containing protein</fullName>
    </recommendedName>
</protein>
<dbReference type="OrthoDB" id="9802264at2"/>
<dbReference type="RefSeq" id="WP_041087354.1">
    <property type="nucleotide sequence ID" value="NZ_JXRP01000009.1"/>
</dbReference>
<evidence type="ECO:0000256" key="8">
    <source>
        <dbReference type="ARBA" id="ARBA00023136"/>
    </source>
</evidence>
<dbReference type="InterPro" id="IPR027417">
    <property type="entry name" value="P-loop_NTPase"/>
</dbReference>
<dbReference type="PROSITE" id="PS00211">
    <property type="entry name" value="ABC_TRANSPORTER_1"/>
    <property type="match status" value="1"/>
</dbReference>
<dbReference type="InterPro" id="IPR045865">
    <property type="entry name" value="ACT-like_dom_sf"/>
</dbReference>
<dbReference type="InterPro" id="IPR017871">
    <property type="entry name" value="ABC_transporter-like_CS"/>
</dbReference>
<dbReference type="Pfam" id="PF09383">
    <property type="entry name" value="NIL"/>
    <property type="match status" value="1"/>
</dbReference>